<name>A0ABV6G318_9GAMM</name>
<proteinExistence type="predicted"/>
<organism evidence="2 3">
    <name type="scientific">Kushneria aurantia</name>
    <dbReference type="NCBI Taxonomy" id="504092"/>
    <lineage>
        <taxon>Bacteria</taxon>
        <taxon>Pseudomonadati</taxon>
        <taxon>Pseudomonadota</taxon>
        <taxon>Gammaproteobacteria</taxon>
        <taxon>Oceanospirillales</taxon>
        <taxon>Halomonadaceae</taxon>
        <taxon>Kushneria</taxon>
    </lineage>
</organism>
<dbReference type="Pfam" id="PF20090">
    <property type="entry name" value="DUF6482"/>
    <property type="match status" value="1"/>
</dbReference>
<reference evidence="2 3" key="1">
    <citation type="submission" date="2024-09" db="EMBL/GenBank/DDBJ databases">
        <authorList>
            <person name="Sun Q."/>
            <person name="Mori K."/>
        </authorList>
    </citation>
    <scope>NUCLEOTIDE SEQUENCE [LARGE SCALE GENOMIC DNA]</scope>
    <source>
        <strain evidence="2 3">CCM 7415</strain>
    </source>
</reference>
<dbReference type="Proteomes" id="UP001589814">
    <property type="component" value="Unassembled WGS sequence"/>
</dbReference>
<evidence type="ECO:0000256" key="1">
    <source>
        <dbReference type="SAM" id="MobiDB-lite"/>
    </source>
</evidence>
<evidence type="ECO:0000313" key="2">
    <source>
        <dbReference type="EMBL" id="MFC0268021.1"/>
    </source>
</evidence>
<protein>
    <submittedName>
        <fullName evidence="2">DUF6482 family protein</fullName>
    </submittedName>
</protein>
<dbReference type="EMBL" id="JBHLVX010000032">
    <property type="protein sequence ID" value="MFC0268021.1"/>
    <property type="molecule type" value="Genomic_DNA"/>
</dbReference>
<dbReference type="RefSeq" id="WP_019950874.1">
    <property type="nucleotide sequence ID" value="NZ_JBHLVX010000032.1"/>
</dbReference>
<comment type="caution">
    <text evidence="2">The sequence shown here is derived from an EMBL/GenBank/DDBJ whole genome shotgun (WGS) entry which is preliminary data.</text>
</comment>
<keyword evidence="3" id="KW-1185">Reference proteome</keyword>
<accession>A0ABV6G318</accession>
<feature type="region of interest" description="Disordered" evidence="1">
    <location>
        <begin position="85"/>
        <end position="104"/>
    </location>
</feature>
<dbReference type="InterPro" id="IPR045508">
    <property type="entry name" value="DUF6482"/>
</dbReference>
<sequence length="104" mass="11483">MKLAEFTEKMHDGAVDEIVIEAMEGDIYLVRPSVEGESEVLLSEDGSLLRQRSLNAAKTLLRDMGVTRDMPLFFRHSVAHDEMMGSGASTADDRMPITLEGEAL</sequence>
<gene>
    <name evidence="2" type="ORF">ACFFHW_08500</name>
</gene>
<evidence type="ECO:0000313" key="3">
    <source>
        <dbReference type="Proteomes" id="UP001589814"/>
    </source>
</evidence>